<keyword evidence="7" id="KW-0472">Membrane</keyword>
<dbReference type="SMART" id="SM00060">
    <property type="entry name" value="FN3"/>
    <property type="match status" value="2"/>
</dbReference>
<dbReference type="Gene3D" id="2.60.40.10">
    <property type="entry name" value="Immunoglobulins"/>
    <property type="match status" value="2"/>
</dbReference>
<evidence type="ECO:0000256" key="1">
    <source>
        <dbReference type="ARBA" id="ARBA00004479"/>
    </source>
</evidence>
<evidence type="ECO:0000256" key="3">
    <source>
        <dbReference type="ARBA" id="ARBA00022692"/>
    </source>
</evidence>
<keyword evidence="9" id="KW-0325">Glycoprotein</keyword>
<keyword evidence="6" id="KW-1133">Transmembrane helix</keyword>
<gene>
    <name evidence="13" type="primary">LOC115027698</name>
</gene>
<name>A0A6J2S4W8_COTGO</name>
<comment type="similarity">
    <text evidence="2">Belongs to the type I cytokine receptor family. Type 2 subfamily.</text>
</comment>
<evidence type="ECO:0000256" key="10">
    <source>
        <dbReference type="SAM" id="MobiDB-lite"/>
    </source>
</evidence>
<dbReference type="InParanoid" id="A0A6J2S4W8"/>
<evidence type="ECO:0000256" key="5">
    <source>
        <dbReference type="ARBA" id="ARBA00022737"/>
    </source>
</evidence>
<evidence type="ECO:0000256" key="8">
    <source>
        <dbReference type="ARBA" id="ARBA00023170"/>
    </source>
</evidence>
<feature type="region of interest" description="Disordered" evidence="10">
    <location>
        <begin position="378"/>
        <end position="399"/>
    </location>
</feature>
<dbReference type="Proteomes" id="UP000504630">
    <property type="component" value="Chromosome 22"/>
</dbReference>
<evidence type="ECO:0000256" key="4">
    <source>
        <dbReference type="ARBA" id="ARBA00022729"/>
    </source>
</evidence>
<evidence type="ECO:0000313" key="12">
    <source>
        <dbReference type="Proteomes" id="UP000504630"/>
    </source>
</evidence>
<organism evidence="12 13">
    <name type="scientific">Cottoperca gobio</name>
    <name type="common">Frogmouth</name>
    <name type="synonym">Aphritis gobio</name>
    <dbReference type="NCBI Taxonomy" id="56716"/>
    <lineage>
        <taxon>Eukaryota</taxon>
        <taxon>Metazoa</taxon>
        <taxon>Chordata</taxon>
        <taxon>Craniata</taxon>
        <taxon>Vertebrata</taxon>
        <taxon>Euteleostomi</taxon>
        <taxon>Actinopterygii</taxon>
        <taxon>Neopterygii</taxon>
        <taxon>Teleostei</taxon>
        <taxon>Neoteleostei</taxon>
        <taxon>Acanthomorphata</taxon>
        <taxon>Eupercaria</taxon>
        <taxon>Perciformes</taxon>
        <taxon>Notothenioidei</taxon>
        <taxon>Bovichtidae</taxon>
        <taxon>Cottoperca</taxon>
    </lineage>
</organism>
<dbReference type="OrthoDB" id="9884260at2759"/>
<dbReference type="GeneID" id="115027698"/>
<dbReference type="InterPro" id="IPR036116">
    <property type="entry name" value="FN3_sf"/>
</dbReference>
<dbReference type="RefSeq" id="XP_029317034.1">
    <property type="nucleotide sequence ID" value="XM_029461174.1"/>
</dbReference>
<evidence type="ECO:0000313" key="13">
    <source>
        <dbReference type="RefSeq" id="XP_029317034.1"/>
    </source>
</evidence>
<dbReference type="InterPro" id="IPR013783">
    <property type="entry name" value="Ig-like_fold"/>
</dbReference>
<keyword evidence="3" id="KW-0812">Transmembrane</keyword>
<feature type="domain" description="Fibronectin type-III" evidence="11">
    <location>
        <begin position="76"/>
        <end position="170"/>
    </location>
</feature>
<keyword evidence="12" id="KW-1185">Reference proteome</keyword>
<keyword evidence="8 13" id="KW-0675">Receptor</keyword>
<comment type="subcellular location">
    <subcellularLocation>
        <location evidence="1">Membrane</location>
        <topology evidence="1">Single-pass type I membrane protein</topology>
    </subcellularLocation>
</comment>
<dbReference type="InterPro" id="IPR052672">
    <property type="entry name" value="Type1_Cytokine_Rcpt_Type2"/>
</dbReference>
<dbReference type="Pfam" id="PF00041">
    <property type="entry name" value="fn3"/>
    <property type="match status" value="1"/>
</dbReference>
<dbReference type="CDD" id="cd00063">
    <property type="entry name" value="FN3"/>
    <property type="match status" value="2"/>
</dbReference>
<dbReference type="GO" id="GO:0005886">
    <property type="term" value="C:plasma membrane"/>
    <property type="evidence" value="ECO:0007669"/>
    <property type="project" value="UniProtKB-ARBA"/>
</dbReference>
<dbReference type="AlphaFoldDB" id="A0A6J2S4W8"/>
<evidence type="ECO:0000256" key="2">
    <source>
        <dbReference type="ARBA" id="ARBA00008921"/>
    </source>
</evidence>
<dbReference type="PANTHER" id="PTHR48423">
    <property type="entry name" value="INTERLEUKIN-27 RECEPTOR SUBUNIT ALPHA"/>
    <property type="match status" value="1"/>
</dbReference>
<dbReference type="KEGG" id="cgob:115027698"/>
<dbReference type="PROSITE" id="PS50853">
    <property type="entry name" value="FN3"/>
    <property type="match status" value="1"/>
</dbReference>
<reference evidence="13" key="1">
    <citation type="submission" date="2025-08" db="UniProtKB">
        <authorList>
            <consortium name="RefSeq"/>
        </authorList>
    </citation>
    <scope>IDENTIFICATION</scope>
</reference>
<dbReference type="PANTHER" id="PTHR48423:SF1">
    <property type="entry name" value="INTERLEUKIN-27 RECEPTOR SUBUNIT ALPHA"/>
    <property type="match status" value="1"/>
</dbReference>
<dbReference type="InterPro" id="IPR003961">
    <property type="entry name" value="FN3_dom"/>
</dbReference>
<accession>A0A6J2S4W8</accession>
<proteinExistence type="inferred from homology"/>
<evidence type="ECO:0000256" key="7">
    <source>
        <dbReference type="ARBA" id="ARBA00023136"/>
    </source>
</evidence>
<evidence type="ECO:0000256" key="9">
    <source>
        <dbReference type="ARBA" id="ARBA00023180"/>
    </source>
</evidence>
<evidence type="ECO:0000256" key="6">
    <source>
        <dbReference type="ARBA" id="ARBA00022989"/>
    </source>
</evidence>
<dbReference type="SUPFAM" id="SSF49265">
    <property type="entry name" value="Fibronectin type III"/>
    <property type="match status" value="1"/>
</dbReference>
<sequence>MTNGRVLFFNVTCRTGSAQVLNDHGSCRDLHPTSTSCSFLLPAGRCSCALTASTSAGTSPEALIWFSGASETEPPPPSQVTASPLGDSDLDVRWTAPIDWSTSGSVVQWFAVREQNSSIVHWERLNSSCTSLVISDGVKPMERYAVSVKALYGERGVGQNRTVHVYTRQGAPSAGPAVAVGQISGSRVELVWRAVPVELLHGFIRNYSIIYTTEDQLATRVVVPGHVLRHSLRNLSPGNYDIFMRANTDAGAGAAGPKANVHIGSEEISIGMYAILPLILTSLALGLTACLAQNKLVKQKLCQHVPDPSNSSLAHWSPKNTLESMKRPAVSEKNKIKYSEVVLLGESELQNSDPDQDLVYQSNLQTYSLHCYSPLPVSGAQTPQDTRRSEKKCVKSPTRAKTTSNTDLSFIYSNVLFSQTLKGLPTPLISPSYVQTNDLQHNTCSVHDVKLQLGGDSEPSVSLQGWSATRSDSSLSQTEKLKSFHLFLKQHQTSVSFHSSPYLLYHPAEVTSPQADTFPRPDDTVNTTRSPFPPCMFVDFSYCPAVSSVSPVV</sequence>
<keyword evidence="5" id="KW-0677">Repeat</keyword>
<protein>
    <submittedName>
        <fullName evidence="13">Interleukin-6 receptor subunit beta</fullName>
    </submittedName>
</protein>
<evidence type="ECO:0000259" key="11">
    <source>
        <dbReference type="PROSITE" id="PS50853"/>
    </source>
</evidence>
<keyword evidence="4" id="KW-0732">Signal</keyword>